<sequence>MNEHPLLSLLEVTGTLREPALERERAARGWSVERMCNELAVAIAESYMAGSLGFEAADTAMNWLWPYGFNAGGQYLPEPCNEIYLAFDAGEWKRSSDPAELDPEQAYTRPRLLKILARGYSASA</sequence>
<dbReference type="RefSeq" id="WP_180545649.1">
    <property type="nucleotide sequence ID" value="NZ_JACCJZ010000019.1"/>
</dbReference>
<gene>
    <name evidence="1" type="ORF">H0E82_11740</name>
</gene>
<dbReference type="Proteomes" id="UP000589896">
    <property type="component" value="Unassembled WGS sequence"/>
</dbReference>
<reference evidence="1 2" key="1">
    <citation type="submission" date="2020-07" db="EMBL/GenBank/DDBJ databases">
        <title>isolation of Luteimonas sp. SJ-16.</title>
        <authorList>
            <person name="Huang X.-X."/>
            <person name="Xu L."/>
            <person name="Sun J.-Q."/>
        </authorList>
    </citation>
    <scope>NUCLEOTIDE SEQUENCE [LARGE SCALE GENOMIC DNA]</scope>
    <source>
        <strain evidence="1 2">SJ-16</strain>
    </source>
</reference>
<evidence type="ECO:0000313" key="1">
    <source>
        <dbReference type="EMBL" id="NYZ63421.1"/>
    </source>
</evidence>
<dbReference type="AlphaFoldDB" id="A0A7Z0QT27"/>
<organism evidence="1 2">
    <name type="scientific">Luteimonas deserti</name>
    <dbReference type="NCBI Taxonomy" id="2752306"/>
    <lineage>
        <taxon>Bacteria</taxon>
        <taxon>Pseudomonadati</taxon>
        <taxon>Pseudomonadota</taxon>
        <taxon>Gammaproteobacteria</taxon>
        <taxon>Lysobacterales</taxon>
        <taxon>Lysobacteraceae</taxon>
        <taxon>Luteimonas</taxon>
    </lineage>
</organism>
<name>A0A7Z0QT27_9GAMM</name>
<evidence type="ECO:0000313" key="2">
    <source>
        <dbReference type="Proteomes" id="UP000589896"/>
    </source>
</evidence>
<dbReference type="EMBL" id="JACCJZ010000019">
    <property type="protein sequence ID" value="NYZ63421.1"/>
    <property type="molecule type" value="Genomic_DNA"/>
</dbReference>
<protein>
    <submittedName>
        <fullName evidence="1">Uncharacterized protein</fullName>
    </submittedName>
</protein>
<comment type="caution">
    <text evidence="1">The sequence shown here is derived from an EMBL/GenBank/DDBJ whole genome shotgun (WGS) entry which is preliminary data.</text>
</comment>
<accession>A0A7Z0QT27</accession>
<keyword evidence="2" id="KW-1185">Reference proteome</keyword>
<proteinExistence type="predicted"/>